<dbReference type="GO" id="GO:0003964">
    <property type="term" value="F:RNA-directed DNA polymerase activity"/>
    <property type="evidence" value="ECO:0007669"/>
    <property type="project" value="UniProtKB-KW"/>
</dbReference>
<dbReference type="Pfam" id="PF00077">
    <property type="entry name" value="RVP"/>
    <property type="match status" value="1"/>
</dbReference>
<gene>
    <name evidence="12" type="ORF">HGM15179_012669</name>
</gene>
<dbReference type="Proteomes" id="UP000796761">
    <property type="component" value="Unassembled WGS sequence"/>
</dbReference>
<dbReference type="GO" id="GO:0004190">
    <property type="term" value="F:aspartic-type endopeptidase activity"/>
    <property type="evidence" value="ECO:0007669"/>
    <property type="project" value="InterPro"/>
</dbReference>
<feature type="domain" description="Reverse transcriptase" evidence="11">
    <location>
        <begin position="297"/>
        <end position="503"/>
    </location>
</feature>
<evidence type="ECO:0000256" key="8">
    <source>
        <dbReference type="ARBA" id="ARBA00022918"/>
    </source>
</evidence>
<comment type="similarity">
    <text evidence="1">Belongs to the beta type-B retroviral polymerase family. HERV class-II K(HML-2) pol subfamily.</text>
</comment>
<reference evidence="12" key="1">
    <citation type="submission" date="2019-04" db="EMBL/GenBank/DDBJ databases">
        <title>Genome assembly of Zosterops borbonicus 15179.</title>
        <authorList>
            <person name="Leroy T."/>
            <person name="Anselmetti Y."/>
            <person name="Tilak M.-K."/>
            <person name="Nabholz B."/>
        </authorList>
    </citation>
    <scope>NUCLEOTIDE SEQUENCE</scope>
    <source>
        <strain evidence="12">HGM_15179</strain>
        <tissue evidence="12">Muscle</tissue>
    </source>
</reference>
<evidence type="ECO:0000256" key="3">
    <source>
        <dbReference type="ARBA" id="ARBA00022679"/>
    </source>
</evidence>
<evidence type="ECO:0000256" key="1">
    <source>
        <dbReference type="ARBA" id="ARBA00010879"/>
    </source>
</evidence>
<organism evidence="12 13">
    <name type="scientific">Zosterops borbonicus</name>
    <dbReference type="NCBI Taxonomy" id="364589"/>
    <lineage>
        <taxon>Eukaryota</taxon>
        <taxon>Metazoa</taxon>
        <taxon>Chordata</taxon>
        <taxon>Craniata</taxon>
        <taxon>Vertebrata</taxon>
        <taxon>Euteleostomi</taxon>
        <taxon>Archelosauria</taxon>
        <taxon>Archosauria</taxon>
        <taxon>Dinosauria</taxon>
        <taxon>Saurischia</taxon>
        <taxon>Theropoda</taxon>
        <taxon>Coelurosauria</taxon>
        <taxon>Aves</taxon>
        <taxon>Neognathae</taxon>
        <taxon>Neoaves</taxon>
        <taxon>Telluraves</taxon>
        <taxon>Australaves</taxon>
        <taxon>Passeriformes</taxon>
        <taxon>Sylvioidea</taxon>
        <taxon>Zosteropidae</taxon>
        <taxon>Zosterops</taxon>
    </lineage>
</organism>
<dbReference type="SUPFAM" id="SSF50630">
    <property type="entry name" value="Acid proteases"/>
    <property type="match status" value="1"/>
</dbReference>
<dbReference type="GO" id="GO:0035613">
    <property type="term" value="F:RNA stem-loop binding"/>
    <property type="evidence" value="ECO:0007669"/>
    <property type="project" value="TreeGrafter"/>
</dbReference>
<dbReference type="PROSITE" id="PS50175">
    <property type="entry name" value="ASP_PROT_RETROV"/>
    <property type="match status" value="1"/>
</dbReference>
<dbReference type="OrthoDB" id="6773263at2759"/>
<keyword evidence="7" id="KW-0378">Hydrolase</keyword>
<dbReference type="Gene3D" id="3.30.70.270">
    <property type="match status" value="2"/>
</dbReference>
<proteinExistence type="inferred from homology"/>
<dbReference type="PANTHER" id="PTHR41694:SF3">
    <property type="entry name" value="RNA-DIRECTED DNA POLYMERASE-RELATED"/>
    <property type="match status" value="1"/>
</dbReference>
<accession>A0A8K1G9F1</accession>
<dbReference type="PANTHER" id="PTHR41694">
    <property type="entry name" value="ENDOGENOUS RETROVIRUS GROUP K MEMBER POL PROTEIN"/>
    <property type="match status" value="1"/>
</dbReference>
<evidence type="ECO:0000259" key="10">
    <source>
        <dbReference type="PROSITE" id="PS50175"/>
    </source>
</evidence>
<dbReference type="GO" id="GO:0006508">
    <property type="term" value="P:proteolysis"/>
    <property type="evidence" value="ECO:0007669"/>
    <property type="project" value="InterPro"/>
</dbReference>
<sequence>MWGAPALRNKLQQHDDSSESSLTDIEYEDHWARTREETIKDNDWESANKITAFPIMCKKNIKLSIPSSDDDSSESSLTDIEYEDHWARTREETIKDNDWESANKITAFPIMVVEAGKWQAERGTAPRNDSKYLAAADQPSDPAHRRPVPSRQKDPSVRGSPAAEEDDLYTQVQLGTRRKLVSDLSIQFEDDSIYKISTGKQAPLNGPFDILIIGDPLHKPSELAVIPEVQTLEPGEEIFVSVMCLDYPYLLAAGVPIAQAFLIPRNLPDIVPENPLVLWTQIMGTRKPIYLCTLFSKGNKIKRLGMMDTGADVTLLAKSEWPPDWELEPVSGFISGIGGVATSWRAKRNVVISGPEGKVATPGMPSPVMLPRNWPLAVIDIKDCFFGIPLHPADAPKFAFSVPSPNRQAPLQKYHWLVLPQGMKNSPSICQWYVAKILSPVRTAFPDAVILHYMDDVLVCAKDQTDLDQVFNATMDAIKAHGFEIQSDKVQLTSPWNYLGLRVHERTITPQQIAINANPKTLNEMQQLCGSINWVRPLLGISSEDLAPLFNLLRGDSAPNSPRSMTSEARAAVARVQEALSSHQAHSKLKDPLLILEWIFQHAQPHKTITTPQEIIAAVIRKAEELEFLLQHNDNLQFSLDSYPGKLSIHYPGHKLFKTNFNLIPKFVQSKIPLEAVTVFTDGSGSSHKSVMTWKDPRTQKWESDVRVVEGSPQIAELAAVVRAFEKFKDQPFNLNWKQSQNLPRNGNGSHDSHHLDACRNLDAPSDHIQGCLDC</sequence>
<dbReference type="InterPro" id="IPR001995">
    <property type="entry name" value="Peptidase_A2_cat"/>
</dbReference>
<dbReference type="GO" id="GO:0004523">
    <property type="term" value="F:RNA-DNA hybrid ribonuclease activity"/>
    <property type="evidence" value="ECO:0007669"/>
    <property type="project" value="UniProtKB-EC"/>
</dbReference>
<keyword evidence="6" id="KW-0255">Endonuclease</keyword>
<dbReference type="InterPro" id="IPR000477">
    <property type="entry name" value="RT_dom"/>
</dbReference>
<dbReference type="Pfam" id="PF06817">
    <property type="entry name" value="RVT_thumb"/>
    <property type="match status" value="1"/>
</dbReference>
<keyword evidence="3" id="KW-0808">Transferase</keyword>
<feature type="region of interest" description="Disordered" evidence="9">
    <location>
        <begin position="1"/>
        <end position="24"/>
    </location>
</feature>
<dbReference type="SUPFAM" id="SSF56672">
    <property type="entry name" value="DNA/RNA polymerases"/>
    <property type="match status" value="1"/>
</dbReference>
<dbReference type="PROSITE" id="PS50878">
    <property type="entry name" value="RT_POL"/>
    <property type="match status" value="1"/>
</dbReference>
<keyword evidence="4" id="KW-0548">Nucleotidyltransferase</keyword>
<dbReference type="InterPro" id="IPR036397">
    <property type="entry name" value="RNaseH_sf"/>
</dbReference>
<protein>
    <recommendedName>
        <fullName evidence="2">ribonuclease H</fullName>
        <ecNumber evidence="2">3.1.26.4</ecNumber>
    </recommendedName>
</protein>
<evidence type="ECO:0000313" key="12">
    <source>
        <dbReference type="EMBL" id="TRZ14436.1"/>
    </source>
</evidence>
<evidence type="ECO:0000256" key="7">
    <source>
        <dbReference type="ARBA" id="ARBA00022801"/>
    </source>
</evidence>
<dbReference type="EMBL" id="SWJQ01000439">
    <property type="protein sequence ID" value="TRZ14436.1"/>
    <property type="molecule type" value="Genomic_DNA"/>
</dbReference>
<keyword evidence="8" id="KW-0695">RNA-directed DNA polymerase</keyword>
<evidence type="ECO:0000256" key="6">
    <source>
        <dbReference type="ARBA" id="ARBA00022759"/>
    </source>
</evidence>
<evidence type="ECO:0000256" key="2">
    <source>
        <dbReference type="ARBA" id="ARBA00012180"/>
    </source>
</evidence>
<evidence type="ECO:0000259" key="11">
    <source>
        <dbReference type="PROSITE" id="PS50878"/>
    </source>
</evidence>
<dbReference type="InterPro" id="IPR010661">
    <property type="entry name" value="RVT_thumb"/>
</dbReference>
<dbReference type="InterPro" id="IPR021109">
    <property type="entry name" value="Peptidase_aspartic_dom_sf"/>
</dbReference>
<dbReference type="InterPro" id="IPR043128">
    <property type="entry name" value="Rev_trsase/Diguanyl_cyclase"/>
</dbReference>
<dbReference type="Gene3D" id="3.30.420.10">
    <property type="entry name" value="Ribonuclease H-like superfamily/Ribonuclease H"/>
    <property type="match status" value="1"/>
</dbReference>
<dbReference type="Pfam" id="PF00078">
    <property type="entry name" value="RVT_1"/>
    <property type="match status" value="1"/>
</dbReference>
<dbReference type="AlphaFoldDB" id="A0A8K1G9F1"/>
<dbReference type="Gene3D" id="2.40.70.10">
    <property type="entry name" value="Acid Proteases"/>
    <property type="match status" value="1"/>
</dbReference>
<evidence type="ECO:0000256" key="5">
    <source>
        <dbReference type="ARBA" id="ARBA00022722"/>
    </source>
</evidence>
<comment type="caution">
    <text evidence="12">The sequence shown here is derived from an EMBL/GenBank/DDBJ whole genome shotgun (WGS) entry which is preliminary data.</text>
</comment>
<evidence type="ECO:0000256" key="9">
    <source>
        <dbReference type="SAM" id="MobiDB-lite"/>
    </source>
</evidence>
<keyword evidence="13" id="KW-1185">Reference proteome</keyword>
<feature type="region of interest" description="Disordered" evidence="9">
    <location>
        <begin position="134"/>
        <end position="166"/>
    </location>
</feature>
<evidence type="ECO:0000256" key="4">
    <source>
        <dbReference type="ARBA" id="ARBA00022695"/>
    </source>
</evidence>
<dbReference type="EC" id="3.1.26.4" evidence="2"/>
<feature type="domain" description="Peptidase A2" evidence="10">
    <location>
        <begin position="303"/>
        <end position="379"/>
    </location>
</feature>
<dbReference type="InterPro" id="IPR043502">
    <property type="entry name" value="DNA/RNA_pol_sf"/>
</dbReference>
<keyword evidence="5" id="KW-0540">Nuclease</keyword>
<evidence type="ECO:0000313" key="13">
    <source>
        <dbReference type="Proteomes" id="UP000796761"/>
    </source>
</evidence>
<dbReference type="InterPro" id="IPR018061">
    <property type="entry name" value="Retropepsins"/>
</dbReference>
<name>A0A8K1G9F1_9PASS</name>